<evidence type="ECO:0000259" key="2">
    <source>
        <dbReference type="Pfam" id="PF08547"/>
    </source>
</evidence>
<organism evidence="3 4">
    <name type="scientific">Maribacter orientalis</name>
    <dbReference type="NCBI Taxonomy" id="228957"/>
    <lineage>
        <taxon>Bacteria</taxon>
        <taxon>Pseudomonadati</taxon>
        <taxon>Bacteroidota</taxon>
        <taxon>Flavobacteriia</taxon>
        <taxon>Flavobacteriales</taxon>
        <taxon>Flavobacteriaceae</taxon>
        <taxon>Maribacter</taxon>
    </lineage>
</organism>
<dbReference type="PANTHER" id="PTHR13194:SF19">
    <property type="entry name" value="NAD(P)-BINDING ROSSMANN-FOLD SUPERFAMILY PROTEIN"/>
    <property type="match status" value="1"/>
</dbReference>
<evidence type="ECO:0000313" key="3">
    <source>
        <dbReference type="EMBL" id="SEK34597.1"/>
    </source>
</evidence>
<proteinExistence type="inferred from homology"/>
<protein>
    <submittedName>
        <fullName evidence="3">Complex I intermediate-associated protein 30 (CIA30)</fullName>
    </submittedName>
</protein>
<keyword evidence="4" id="KW-1185">Reference proteome</keyword>
<dbReference type="OrthoDB" id="442188at2"/>
<dbReference type="InterPro" id="IPR008979">
    <property type="entry name" value="Galactose-bd-like_sf"/>
</dbReference>
<dbReference type="EMBL" id="FNZN01000001">
    <property type="protein sequence ID" value="SEK34597.1"/>
    <property type="molecule type" value="Genomic_DNA"/>
</dbReference>
<dbReference type="AlphaFoldDB" id="A0A1H7GAV3"/>
<reference evidence="4" key="1">
    <citation type="submission" date="2016-10" db="EMBL/GenBank/DDBJ databases">
        <authorList>
            <person name="Varghese N."/>
            <person name="Submissions S."/>
        </authorList>
    </citation>
    <scope>NUCLEOTIDE SEQUENCE [LARGE SCALE GENOMIC DNA]</scope>
    <source>
        <strain evidence="4">DSM 16471</strain>
    </source>
</reference>
<dbReference type="PANTHER" id="PTHR13194">
    <property type="entry name" value="COMPLEX I INTERMEDIATE-ASSOCIATED PROTEIN 30"/>
    <property type="match status" value="1"/>
</dbReference>
<dbReference type="Gene3D" id="2.60.120.430">
    <property type="entry name" value="Galactose-binding lectin"/>
    <property type="match status" value="1"/>
</dbReference>
<comment type="similarity">
    <text evidence="1">Belongs to the CIA30 family.</text>
</comment>
<dbReference type="InterPro" id="IPR039131">
    <property type="entry name" value="NDUFAF1"/>
</dbReference>
<dbReference type="SUPFAM" id="SSF49785">
    <property type="entry name" value="Galactose-binding domain-like"/>
    <property type="match status" value="1"/>
</dbReference>
<dbReference type="InterPro" id="IPR013857">
    <property type="entry name" value="NADH-UbQ_OxRdtase-assoc_prot30"/>
</dbReference>
<evidence type="ECO:0000256" key="1">
    <source>
        <dbReference type="ARBA" id="ARBA00007884"/>
    </source>
</evidence>
<gene>
    <name evidence="3" type="ORF">SAMN04488008_101312</name>
</gene>
<name>A0A1H7GAV3_9FLAO</name>
<sequence>MAEAKSIYNFSKSSKIEEWQIVNDEVMGGMSMGLIQINSEGNGVFNGHVSLDNNGGFCLVRHDLEPIKVEDYSSFEIRMKGDGKKYQFRCKSSDHQRHSYIYSFSSGKDWKIITIPFHKMEPYFRGDSLKMPNYQGDFLSQVAILIGNNKEEDFKLEIDYINLK</sequence>
<dbReference type="Pfam" id="PF08547">
    <property type="entry name" value="CIA30"/>
    <property type="match status" value="1"/>
</dbReference>
<dbReference type="RefSeq" id="WP_091619046.1">
    <property type="nucleotide sequence ID" value="NZ_FNZN01000001.1"/>
</dbReference>
<dbReference type="STRING" id="228957.SAMN04488008_101312"/>
<accession>A0A1H7GAV3</accession>
<dbReference type="Proteomes" id="UP000198990">
    <property type="component" value="Unassembled WGS sequence"/>
</dbReference>
<evidence type="ECO:0000313" key="4">
    <source>
        <dbReference type="Proteomes" id="UP000198990"/>
    </source>
</evidence>
<feature type="domain" description="NADH:ubiquinone oxidoreductase intermediate-associated protein 30" evidence="2">
    <location>
        <begin position="9"/>
        <end position="158"/>
    </location>
</feature>